<dbReference type="GO" id="GO:0035556">
    <property type="term" value="P:intracellular signal transduction"/>
    <property type="evidence" value="ECO:0007669"/>
    <property type="project" value="InterPro"/>
</dbReference>
<dbReference type="Pfam" id="PF00610">
    <property type="entry name" value="DEP"/>
    <property type="match status" value="1"/>
</dbReference>
<dbReference type="InterPro" id="IPR006869">
    <property type="entry name" value="DUF547"/>
</dbReference>
<keyword evidence="2" id="KW-1015">Disulfide bond</keyword>
<organism evidence="5 6">
    <name type="scientific">Elysia marginata</name>
    <dbReference type="NCBI Taxonomy" id="1093978"/>
    <lineage>
        <taxon>Eukaryota</taxon>
        <taxon>Metazoa</taxon>
        <taxon>Spiralia</taxon>
        <taxon>Lophotrochozoa</taxon>
        <taxon>Mollusca</taxon>
        <taxon>Gastropoda</taxon>
        <taxon>Heterobranchia</taxon>
        <taxon>Euthyneura</taxon>
        <taxon>Panpulmonata</taxon>
        <taxon>Sacoglossa</taxon>
        <taxon>Placobranchoidea</taxon>
        <taxon>Plakobranchidae</taxon>
        <taxon>Elysia</taxon>
    </lineage>
</organism>
<dbReference type="PROSITE" id="PS51354">
    <property type="entry name" value="GLUTAREDOXIN_2"/>
    <property type="match status" value="1"/>
</dbReference>
<keyword evidence="3" id="KW-0676">Redox-active center</keyword>
<dbReference type="InterPro" id="IPR036390">
    <property type="entry name" value="WH_DNA-bd_sf"/>
</dbReference>
<evidence type="ECO:0000313" key="5">
    <source>
        <dbReference type="EMBL" id="GFS22489.1"/>
    </source>
</evidence>
<evidence type="ECO:0000313" key="6">
    <source>
        <dbReference type="Proteomes" id="UP000762676"/>
    </source>
</evidence>
<comment type="caution">
    <text evidence="5">The sequence shown here is derived from an EMBL/GenBank/DDBJ whole genome shotgun (WGS) entry which is preliminary data.</text>
</comment>
<dbReference type="Pfam" id="PF00462">
    <property type="entry name" value="Glutaredoxin"/>
    <property type="match status" value="1"/>
</dbReference>
<dbReference type="SMART" id="SM00049">
    <property type="entry name" value="DEP"/>
    <property type="match status" value="1"/>
</dbReference>
<dbReference type="InterPro" id="IPR014025">
    <property type="entry name" value="Glutaredoxin_subgr"/>
</dbReference>
<name>A0AAV4JIJ2_9GAST</name>
<accession>A0AAV4JIJ2</accession>
<dbReference type="CDD" id="cd04371">
    <property type="entry name" value="DEP"/>
    <property type="match status" value="1"/>
</dbReference>
<dbReference type="Pfam" id="PF04784">
    <property type="entry name" value="DUF547"/>
    <property type="match status" value="1"/>
</dbReference>
<dbReference type="PROSITE" id="PS00195">
    <property type="entry name" value="GLUTAREDOXIN_1"/>
    <property type="match status" value="1"/>
</dbReference>
<dbReference type="PRINTS" id="PR00160">
    <property type="entry name" value="GLUTAREDOXIN"/>
</dbReference>
<dbReference type="GO" id="GO:0045454">
    <property type="term" value="P:cell redox homeostasis"/>
    <property type="evidence" value="ECO:0007669"/>
    <property type="project" value="TreeGrafter"/>
</dbReference>
<gene>
    <name evidence="5" type="ORF">ElyMa_006952600</name>
</gene>
<dbReference type="PANTHER" id="PTHR34386:SF1">
    <property type="entry name" value="GLUTAREDOXIN-LIKE PROTEIN NRDH"/>
    <property type="match status" value="1"/>
</dbReference>
<reference evidence="5 6" key="1">
    <citation type="journal article" date="2021" name="Elife">
        <title>Chloroplast acquisition without the gene transfer in kleptoplastic sea slugs, Plakobranchus ocellatus.</title>
        <authorList>
            <person name="Maeda T."/>
            <person name="Takahashi S."/>
            <person name="Yoshida T."/>
            <person name="Shimamura S."/>
            <person name="Takaki Y."/>
            <person name="Nagai Y."/>
            <person name="Toyoda A."/>
            <person name="Suzuki Y."/>
            <person name="Arimoto A."/>
            <person name="Ishii H."/>
            <person name="Satoh N."/>
            <person name="Nishiyama T."/>
            <person name="Hasebe M."/>
            <person name="Maruyama T."/>
            <person name="Minagawa J."/>
            <person name="Obokata J."/>
            <person name="Shigenobu S."/>
        </authorList>
    </citation>
    <scope>NUCLEOTIDE SEQUENCE [LARGE SCALE GENOMIC DNA]</scope>
</reference>
<dbReference type="SUPFAM" id="SSF46785">
    <property type="entry name" value="Winged helix' DNA-binding domain"/>
    <property type="match status" value="1"/>
</dbReference>
<dbReference type="PANTHER" id="PTHR34386">
    <property type="entry name" value="GLUTAREDOXIN"/>
    <property type="match status" value="1"/>
</dbReference>
<dbReference type="Proteomes" id="UP000762676">
    <property type="component" value="Unassembled WGS sequence"/>
</dbReference>
<dbReference type="InterPro" id="IPR002109">
    <property type="entry name" value="Glutaredoxin"/>
</dbReference>
<dbReference type="PROSITE" id="PS51257">
    <property type="entry name" value="PROKAR_LIPOPROTEIN"/>
    <property type="match status" value="1"/>
</dbReference>
<comment type="function">
    <text evidence="1">Has a glutathione-disulfide oxidoreductase activity in the presence of NADPH and glutathione reductase. Reduces low molecular weight disulfides and proteins.</text>
</comment>
<dbReference type="InterPro" id="IPR000591">
    <property type="entry name" value="DEP_dom"/>
</dbReference>
<evidence type="ECO:0000256" key="1">
    <source>
        <dbReference type="ARBA" id="ARBA00002549"/>
    </source>
</evidence>
<sequence length="447" mass="50011">MSGNFKGSVVVYSILGCPHCMKAKKLLGELNVPYSDVRLDLYPQIKDEVMQKSGMRTVPQVYFNAKLVGGNDELQKLVKDSAAWEEALKDVRENPMPEDGPIIPDPSTAVAEADYFNIQCEPDEYFVLVTQMKTANVVRTHGSFLKSHKNAFSGQDFLAWVQKEKELDKERGIEMGQALLDHKFAKPQKSGSSFQGGTELYVLNEGDDSGALNGGAISECVPKSANQLGELLRKMILKLYSVYLSEDGKAMDYKGMKASAEFKTYTEIARELTRVDIKSASREEKLAFFINIYNALVIHANIERGPPTNIFGRYKFFNNTKYVIGGHPYSLQDIENGVLRANRKGVGQFTLPFGSKDPRLEIALERHEPLIHFGLVCGAKSCPPIKTYTPEKIYDELKLAASSFLENDDGCQIDMNNKSIKLSSIFKWYKIDFGRNDKEVGICTQMG</sequence>
<keyword evidence="6" id="KW-1185">Reference proteome</keyword>
<dbReference type="InterPro" id="IPR036388">
    <property type="entry name" value="WH-like_DNA-bd_sf"/>
</dbReference>
<dbReference type="InterPro" id="IPR036249">
    <property type="entry name" value="Thioredoxin-like_sf"/>
</dbReference>
<evidence type="ECO:0000256" key="2">
    <source>
        <dbReference type="ARBA" id="ARBA00023157"/>
    </source>
</evidence>
<proteinExistence type="predicted"/>
<dbReference type="SUPFAM" id="SSF52833">
    <property type="entry name" value="Thioredoxin-like"/>
    <property type="match status" value="1"/>
</dbReference>
<dbReference type="InterPro" id="IPR011767">
    <property type="entry name" value="GLR_AS"/>
</dbReference>
<dbReference type="Gene3D" id="3.40.30.10">
    <property type="entry name" value="Glutaredoxin"/>
    <property type="match status" value="1"/>
</dbReference>
<dbReference type="EMBL" id="BMAT01013898">
    <property type="protein sequence ID" value="GFS22489.1"/>
    <property type="molecule type" value="Genomic_DNA"/>
</dbReference>
<evidence type="ECO:0000256" key="3">
    <source>
        <dbReference type="ARBA" id="ARBA00023284"/>
    </source>
</evidence>
<dbReference type="Gene3D" id="1.10.10.10">
    <property type="entry name" value="Winged helix-like DNA-binding domain superfamily/Winged helix DNA-binding domain"/>
    <property type="match status" value="1"/>
</dbReference>
<dbReference type="InterPro" id="IPR051548">
    <property type="entry name" value="Grx-like_ET"/>
</dbReference>
<protein>
    <submittedName>
        <fullName evidence="5">Glutaredoxin</fullName>
    </submittedName>
</protein>
<evidence type="ECO:0000259" key="4">
    <source>
        <dbReference type="SMART" id="SM00049"/>
    </source>
</evidence>
<dbReference type="AlphaFoldDB" id="A0AAV4JIJ2"/>
<feature type="domain" description="DEP" evidence="4">
    <location>
        <begin position="132"/>
        <end position="205"/>
    </location>
</feature>
<dbReference type="GO" id="GO:0009055">
    <property type="term" value="F:electron transfer activity"/>
    <property type="evidence" value="ECO:0007669"/>
    <property type="project" value="TreeGrafter"/>
</dbReference>